<accession>A0ABS3SG82</accession>
<evidence type="ECO:0000313" key="3">
    <source>
        <dbReference type="Proteomes" id="UP000678317"/>
    </source>
</evidence>
<name>A0ABS3SG82_9CELL</name>
<dbReference type="Proteomes" id="UP000678317">
    <property type="component" value="Unassembled WGS sequence"/>
</dbReference>
<dbReference type="Pfam" id="PF08447">
    <property type="entry name" value="PAS_3"/>
    <property type="match status" value="1"/>
</dbReference>
<gene>
    <name evidence="2" type="ORF">J4035_08920</name>
</gene>
<dbReference type="Gene3D" id="3.30.450.20">
    <property type="entry name" value="PAS domain"/>
    <property type="match status" value="1"/>
</dbReference>
<dbReference type="RefSeq" id="WP_208289420.1">
    <property type="nucleotide sequence ID" value="NZ_CP074404.1"/>
</dbReference>
<dbReference type="NCBIfam" id="TIGR00229">
    <property type="entry name" value="sensory_box"/>
    <property type="match status" value="1"/>
</dbReference>
<evidence type="ECO:0000313" key="2">
    <source>
        <dbReference type="EMBL" id="MBO3084759.1"/>
    </source>
</evidence>
<dbReference type="InterPro" id="IPR035965">
    <property type="entry name" value="PAS-like_dom_sf"/>
</dbReference>
<dbReference type="PROSITE" id="PS50112">
    <property type="entry name" value="PAS"/>
    <property type="match status" value="1"/>
</dbReference>
<proteinExistence type="predicted"/>
<feature type="domain" description="PAS" evidence="1">
    <location>
        <begin position="26"/>
        <end position="77"/>
    </location>
</feature>
<dbReference type="SUPFAM" id="SSF55785">
    <property type="entry name" value="PYP-like sensor domain (PAS domain)"/>
    <property type="match status" value="1"/>
</dbReference>
<evidence type="ECO:0000259" key="1">
    <source>
        <dbReference type="PROSITE" id="PS50112"/>
    </source>
</evidence>
<reference evidence="2 3" key="1">
    <citation type="submission" date="2021-03" db="EMBL/GenBank/DDBJ databases">
        <title>novel species in genus Cellulomonas.</title>
        <authorList>
            <person name="Zhang G."/>
        </authorList>
    </citation>
    <scope>NUCLEOTIDE SEQUENCE [LARGE SCALE GENOMIC DNA]</scope>
    <source>
        <strain evidence="3">zg-ZUI188</strain>
    </source>
</reference>
<sequence length="176" mass="19193">MRAPSVVPTGVERTFGDDEIIVSKTDTKGRIAYANAVFLRVSGYAEADVVGQPHSVIRHPEMPRIIFKILWETIQAGQEIFAYINNLAADGAYYWVFAHVTPSFDPAGSIVGYHSNRRSPDRAAVRSIDGLYGALHAEEAKHARPADAMAASGVLLAAELAARGMTYDEFVWSVGR</sequence>
<comment type="caution">
    <text evidence="2">The sequence shown here is derived from an EMBL/GenBank/DDBJ whole genome shotgun (WGS) entry which is preliminary data.</text>
</comment>
<protein>
    <submittedName>
        <fullName evidence="2">PAS domain-containing protein</fullName>
    </submittedName>
</protein>
<dbReference type="InterPro" id="IPR013655">
    <property type="entry name" value="PAS_fold_3"/>
</dbReference>
<keyword evidence="3" id="KW-1185">Reference proteome</keyword>
<dbReference type="CDD" id="cd00130">
    <property type="entry name" value="PAS"/>
    <property type="match status" value="1"/>
</dbReference>
<dbReference type="InterPro" id="IPR000014">
    <property type="entry name" value="PAS"/>
</dbReference>
<dbReference type="EMBL" id="JAGFBM010000003">
    <property type="protein sequence ID" value="MBO3084759.1"/>
    <property type="molecule type" value="Genomic_DNA"/>
</dbReference>
<organism evidence="2 3">
    <name type="scientific">Cellulomonas fengjieae</name>
    <dbReference type="NCBI Taxonomy" id="2819978"/>
    <lineage>
        <taxon>Bacteria</taxon>
        <taxon>Bacillati</taxon>
        <taxon>Actinomycetota</taxon>
        <taxon>Actinomycetes</taxon>
        <taxon>Micrococcales</taxon>
        <taxon>Cellulomonadaceae</taxon>
        <taxon>Cellulomonas</taxon>
    </lineage>
</organism>